<accession>A0A6S6PQN1</accession>
<dbReference type="RefSeq" id="WP_185230088.1">
    <property type="nucleotide sequence ID" value="NZ_AP023327.1"/>
</dbReference>
<geneLocation type="plasmid" evidence="1 2">
    <name>pAAJCM20276_1</name>
</geneLocation>
<name>A0A6S6PQN1_ACEAC</name>
<gene>
    <name evidence="1" type="ORF">AAJCM20276_36150</name>
</gene>
<dbReference type="Proteomes" id="UP000515220">
    <property type="component" value="Plasmid pAAJCM20276_1"/>
</dbReference>
<reference evidence="1 2" key="1">
    <citation type="submission" date="2020-07" db="EMBL/GenBank/DDBJ databases">
        <title>Complete Genome Sequence of an acetic acid bacterium, Acetobacter aceti JCM20276.</title>
        <authorList>
            <person name="Hirose Y."/>
            <person name="Mihara H."/>
        </authorList>
    </citation>
    <scope>NUCLEOTIDE SEQUENCE [LARGE SCALE GENOMIC DNA]</scope>
    <source>
        <strain evidence="1 2">JCM20276</strain>
        <plasmid evidence="1 2">pAAJCM20276_1</plasmid>
    </source>
</reference>
<sequence>MTHTQSAFHPKICILSAAGGCGKTTLAVNLFRPFLENPLMLFMGPFPETMFSLWGMEAHFMRGSEVNDLLVQTVVYADRPVIADSRPTRRMFALMLQNQSNCPGTNLRGKLLHRIAHQTFFSGE</sequence>
<keyword evidence="1" id="KW-0614">Plasmid</keyword>
<protein>
    <submittedName>
        <fullName evidence="1">Uncharacterized protein</fullName>
    </submittedName>
</protein>
<dbReference type="AlphaFoldDB" id="A0A6S6PQN1"/>
<dbReference type="EMBL" id="AP023327">
    <property type="protein sequence ID" value="BCI68991.1"/>
    <property type="molecule type" value="Genomic_DNA"/>
</dbReference>
<evidence type="ECO:0000313" key="1">
    <source>
        <dbReference type="EMBL" id="BCI68991.1"/>
    </source>
</evidence>
<evidence type="ECO:0000313" key="2">
    <source>
        <dbReference type="Proteomes" id="UP000515220"/>
    </source>
</evidence>
<organism evidence="1 2">
    <name type="scientific">Acetobacter aceti</name>
    <dbReference type="NCBI Taxonomy" id="435"/>
    <lineage>
        <taxon>Bacteria</taxon>
        <taxon>Pseudomonadati</taxon>
        <taxon>Pseudomonadota</taxon>
        <taxon>Alphaproteobacteria</taxon>
        <taxon>Acetobacterales</taxon>
        <taxon>Acetobacteraceae</taxon>
        <taxon>Acetobacter</taxon>
        <taxon>Acetobacter subgen. Acetobacter</taxon>
    </lineage>
</organism>
<proteinExistence type="predicted"/>